<dbReference type="EMBL" id="CAIT01000006">
    <property type="protein sequence ID" value="CCH54278.1"/>
    <property type="molecule type" value="Genomic_DNA"/>
</dbReference>
<dbReference type="STRING" id="1185876.BN8_03435"/>
<dbReference type="Proteomes" id="UP000009309">
    <property type="component" value="Unassembled WGS sequence"/>
</dbReference>
<reference evidence="1 2" key="1">
    <citation type="journal article" date="2012" name="J. Bacteriol.">
        <title>Genome Sequence of the Filamentous Bacterium Fibrisoma limi BUZ 3T.</title>
        <authorList>
            <person name="Filippini M."/>
            <person name="Qi W."/>
            <person name="Jaenicke S."/>
            <person name="Goesmann A."/>
            <person name="Smits T.H."/>
            <person name="Bagheri H.C."/>
        </authorList>
    </citation>
    <scope>NUCLEOTIDE SEQUENCE [LARGE SCALE GENOMIC DNA]</scope>
    <source>
        <strain evidence="2">BUZ 3T</strain>
    </source>
</reference>
<accession>I2GK53</accession>
<sequence length="49" mass="5494">MTINAIGTFTGELRLFRLTYSSAFGCKTVKVTRNCIIGSGEDRIRLLRN</sequence>
<keyword evidence="2" id="KW-1185">Reference proteome</keyword>
<evidence type="ECO:0000313" key="2">
    <source>
        <dbReference type="Proteomes" id="UP000009309"/>
    </source>
</evidence>
<comment type="caution">
    <text evidence="1">The sequence shown here is derived from an EMBL/GenBank/DDBJ whole genome shotgun (WGS) entry which is preliminary data.</text>
</comment>
<name>I2GK53_9BACT</name>
<dbReference type="RefSeq" id="WP_009282858.1">
    <property type="nucleotide sequence ID" value="NZ_CAIT01000006.1"/>
</dbReference>
<organism evidence="1 2">
    <name type="scientific">Fibrisoma limi BUZ 3</name>
    <dbReference type="NCBI Taxonomy" id="1185876"/>
    <lineage>
        <taxon>Bacteria</taxon>
        <taxon>Pseudomonadati</taxon>
        <taxon>Bacteroidota</taxon>
        <taxon>Cytophagia</taxon>
        <taxon>Cytophagales</taxon>
        <taxon>Spirosomataceae</taxon>
        <taxon>Fibrisoma</taxon>
    </lineage>
</organism>
<dbReference type="AlphaFoldDB" id="I2GK53"/>
<proteinExistence type="predicted"/>
<gene>
    <name evidence="1" type="ORF">BN8_03435</name>
</gene>
<protein>
    <submittedName>
        <fullName evidence="1">Uncharacterized protein</fullName>
    </submittedName>
</protein>
<evidence type="ECO:0000313" key="1">
    <source>
        <dbReference type="EMBL" id="CCH54278.1"/>
    </source>
</evidence>